<evidence type="ECO:0000313" key="2">
    <source>
        <dbReference type="EMBL" id="GFH27714.1"/>
    </source>
</evidence>
<sequence>ARHNRHCALQAAFKASSSQLSALAHMLGFFSPHSSHAHGHAKEHKEREEFTRVLIQDSEDVMGKVMATAHSEAKQCHKQEELHRAALGALQAQLASANEQLSETVSSYNQVVKDLHRQVAEAQEANEAMQRMLEAKVMPAQGCQGQGQPGGGGRSWDIQ</sequence>
<reference evidence="2 3" key="1">
    <citation type="submission" date="2020-02" db="EMBL/GenBank/DDBJ databases">
        <title>Draft genome sequence of Haematococcus lacustris strain NIES-144.</title>
        <authorList>
            <person name="Morimoto D."/>
            <person name="Nakagawa S."/>
            <person name="Yoshida T."/>
            <person name="Sawayama S."/>
        </authorList>
    </citation>
    <scope>NUCLEOTIDE SEQUENCE [LARGE SCALE GENOMIC DNA]</scope>
    <source>
        <strain evidence="2 3">NIES-144</strain>
    </source>
</reference>
<feature type="non-terminal residue" evidence="2">
    <location>
        <position position="159"/>
    </location>
</feature>
<keyword evidence="1" id="KW-0175">Coiled coil</keyword>
<evidence type="ECO:0000256" key="1">
    <source>
        <dbReference type="SAM" id="Coils"/>
    </source>
</evidence>
<dbReference type="Proteomes" id="UP000485058">
    <property type="component" value="Unassembled WGS sequence"/>
</dbReference>
<proteinExistence type="predicted"/>
<dbReference type="EMBL" id="BLLF01003588">
    <property type="protein sequence ID" value="GFH27714.1"/>
    <property type="molecule type" value="Genomic_DNA"/>
</dbReference>
<dbReference type="AlphaFoldDB" id="A0A6A0A5E8"/>
<keyword evidence="3" id="KW-1185">Reference proteome</keyword>
<gene>
    <name evidence="2" type="ORF">HaLaN_26084</name>
</gene>
<feature type="non-terminal residue" evidence="2">
    <location>
        <position position="1"/>
    </location>
</feature>
<feature type="coiled-coil region" evidence="1">
    <location>
        <begin position="98"/>
        <end position="135"/>
    </location>
</feature>
<evidence type="ECO:0000313" key="3">
    <source>
        <dbReference type="Proteomes" id="UP000485058"/>
    </source>
</evidence>
<organism evidence="2 3">
    <name type="scientific">Haematococcus lacustris</name>
    <name type="common">Green alga</name>
    <name type="synonym">Haematococcus pluvialis</name>
    <dbReference type="NCBI Taxonomy" id="44745"/>
    <lineage>
        <taxon>Eukaryota</taxon>
        <taxon>Viridiplantae</taxon>
        <taxon>Chlorophyta</taxon>
        <taxon>core chlorophytes</taxon>
        <taxon>Chlorophyceae</taxon>
        <taxon>CS clade</taxon>
        <taxon>Chlamydomonadales</taxon>
        <taxon>Haematococcaceae</taxon>
        <taxon>Haematococcus</taxon>
    </lineage>
</organism>
<name>A0A6A0A5E8_HAELA</name>
<accession>A0A6A0A5E8</accession>
<protein>
    <submittedName>
        <fullName evidence="2">Uncharacterized protein</fullName>
    </submittedName>
</protein>
<comment type="caution">
    <text evidence="2">The sequence shown here is derived from an EMBL/GenBank/DDBJ whole genome shotgun (WGS) entry which is preliminary data.</text>
</comment>